<dbReference type="Gene3D" id="2.40.30.170">
    <property type="match status" value="1"/>
</dbReference>
<sequence>MEARTTKPRRRWWLWSAAALAVVAVAVGLLLARNARTDGKKKSAKDGPTAAPVEVAEVRRGEITTSLETTTTLEARNSGVLVAARPGQVRRLSAEEGREVKKGDVLAQLDDTEARLAVESAEVSLQGVQREAERGRQMRQQGFMSEKDIDDLELRLRTAKVVLDQAQYNLSQTRLVAPFAGHVTARMVNLGETVTAGRECFRLEDFDPLLARLYFPERELSRLHVGQPARLTLDALPGREFAARVALVNPVVDRANGTVKVTLEVRDPSHALRPGNFAKVQLRTGSFADAVMLPRRAMLSEDGESYVFVARGDSVLKRVVTVGAVAGDTAQILAGLAVGDSVVTVGQGGLKHGARIKPVRL</sequence>
<accession>A0A538U4W7</accession>
<dbReference type="EMBL" id="VBPA01000167">
    <property type="protein sequence ID" value="TMQ70925.1"/>
    <property type="molecule type" value="Genomic_DNA"/>
</dbReference>
<protein>
    <submittedName>
        <fullName evidence="6">Efflux RND transporter periplasmic adaptor subunit</fullName>
    </submittedName>
</protein>
<feature type="domain" description="CzcB-like barrel-sandwich hybrid" evidence="5">
    <location>
        <begin position="81"/>
        <end position="205"/>
    </location>
</feature>
<gene>
    <name evidence="6" type="ORF">E6K80_07110</name>
</gene>
<dbReference type="InterPro" id="IPR058792">
    <property type="entry name" value="Beta-barrel_RND_2"/>
</dbReference>
<dbReference type="FunFam" id="2.40.30.170:FF:000010">
    <property type="entry name" value="Efflux RND transporter periplasmic adaptor subunit"/>
    <property type="match status" value="1"/>
</dbReference>
<feature type="domain" description="Multidrug resistance protein MdtA-like C-terminal permuted SH3" evidence="4">
    <location>
        <begin position="289"/>
        <end position="346"/>
    </location>
</feature>
<feature type="domain" description="CusB-like beta-barrel" evidence="3">
    <location>
        <begin position="215"/>
        <end position="284"/>
    </location>
</feature>
<dbReference type="Pfam" id="PF25954">
    <property type="entry name" value="Beta-barrel_RND_2"/>
    <property type="match status" value="1"/>
</dbReference>
<keyword evidence="2" id="KW-1133">Transmembrane helix</keyword>
<feature type="transmembrane region" description="Helical" evidence="2">
    <location>
        <begin position="12"/>
        <end position="32"/>
    </location>
</feature>
<comment type="similarity">
    <text evidence="1">Belongs to the membrane fusion protein (MFP) (TC 8.A.1) family.</text>
</comment>
<comment type="caution">
    <text evidence="6">The sequence shown here is derived from an EMBL/GenBank/DDBJ whole genome shotgun (WGS) entry which is preliminary data.</text>
</comment>
<name>A0A538U4W7_UNCEI</name>
<dbReference type="InterPro" id="IPR006143">
    <property type="entry name" value="RND_pump_MFP"/>
</dbReference>
<dbReference type="Gene3D" id="2.40.50.100">
    <property type="match status" value="1"/>
</dbReference>
<dbReference type="GO" id="GO:1990281">
    <property type="term" value="C:efflux pump complex"/>
    <property type="evidence" value="ECO:0007669"/>
    <property type="project" value="TreeGrafter"/>
</dbReference>
<evidence type="ECO:0000313" key="7">
    <source>
        <dbReference type="Proteomes" id="UP000319836"/>
    </source>
</evidence>
<dbReference type="GO" id="GO:0015562">
    <property type="term" value="F:efflux transmembrane transporter activity"/>
    <property type="evidence" value="ECO:0007669"/>
    <property type="project" value="TreeGrafter"/>
</dbReference>
<evidence type="ECO:0000259" key="3">
    <source>
        <dbReference type="Pfam" id="PF25954"/>
    </source>
</evidence>
<dbReference type="NCBIfam" id="TIGR01730">
    <property type="entry name" value="RND_mfp"/>
    <property type="match status" value="1"/>
</dbReference>
<dbReference type="Gene3D" id="2.40.420.20">
    <property type="match status" value="1"/>
</dbReference>
<dbReference type="InterPro" id="IPR058647">
    <property type="entry name" value="BSH_CzcB-like"/>
</dbReference>
<evidence type="ECO:0000256" key="1">
    <source>
        <dbReference type="ARBA" id="ARBA00009477"/>
    </source>
</evidence>
<evidence type="ECO:0000313" key="6">
    <source>
        <dbReference type="EMBL" id="TMQ70925.1"/>
    </source>
</evidence>
<organism evidence="6 7">
    <name type="scientific">Eiseniibacteriota bacterium</name>
    <dbReference type="NCBI Taxonomy" id="2212470"/>
    <lineage>
        <taxon>Bacteria</taxon>
        <taxon>Candidatus Eiseniibacteriota</taxon>
    </lineage>
</organism>
<keyword evidence="2" id="KW-0812">Transmembrane</keyword>
<dbReference type="InterPro" id="IPR058627">
    <property type="entry name" value="MdtA-like_C"/>
</dbReference>
<dbReference type="Pfam" id="PF25973">
    <property type="entry name" value="BSH_CzcB"/>
    <property type="match status" value="1"/>
</dbReference>
<reference evidence="6 7" key="1">
    <citation type="journal article" date="2019" name="Nat. Microbiol.">
        <title>Mediterranean grassland soil C-N compound turnover is dependent on rainfall and depth, and is mediated by genomically divergent microorganisms.</title>
        <authorList>
            <person name="Diamond S."/>
            <person name="Andeer P.F."/>
            <person name="Li Z."/>
            <person name="Crits-Christoph A."/>
            <person name="Burstein D."/>
            <person name="Anantharaman K."/>
            <person name="Lane K.R."/>
            <person name="Thomas B.C."/>
            <person name="Pan C."/>
            <person name="Northen T.R."/>
            <person name="Banfield J.F."/>
        </authorList>
    </citation>
    <scope>NUCLEOTIDE SEQUENCE [LARGE SCALE GENOMIC DNA]</scope>
    <source>
        <strain evidence="6">WS_10</strain>
    </source>
</reference>
<proteinExistence type="inferred from homology"/>
<dbReference type="SUPFAM" id="SSF111369">
    <property type="entry name" value="HlyD-like secretion proteins"/>
    <property type="match status" value="1"/>
</dbReference>
<evidence type="ECO:0000256" key="2">
    <source>
        <dbReference type="SAM" id="Phobius"/>
    </source>
</evidence>
<keyword evidence="2" id="KW-0472">Membrane</keyword>
<dbReference type="PANTHER" id="PTHR30469:SF15">
    <property type="entry name" value="HLYD FAMILY OF SECRETION PROTEINS"/>
    <property type="match status" value="1"/>
</dbReference>
<dbReference type="PANTHER" id="PTHR30469">
    <property type="entry name" value="MULTIDRUG RESISTANCE PROTEIN MDTA"/>
    <property type="match status" value="1"/>
</dbReference>
<evidence type="ECO:0000259" key="5">
    <source>
        <dbReference type="Pfam" id="PF25973"/>
    </source>
</evidence>
<evidence type="ECO:0000259" key="4">
    <source>
        <dbReference type="Pfam" id="PF25967"/>
    </source>
</evidence>
<dbReference type="Pfam" id="PF25967">
    <property type="entry name" value="RND-MFP_C"/>
    <property type="match status" value="1"/>
</dbReference>
<dbReference type="Proteomes" id="UP000319836">
    <property type="component" value="Unassembled WGS sequence"/>
</dbReference>
<dbReference type="AlphaFoldDB" id="A0A538U4W7"/>